<dbReference type="PATRIC" id="fig|937777.3.peg.4453"/>
<dbReference type="SUPFAM" id="SSF48498">
    <property type="entry name" value="Tetracyclin repressor-like, C-terminal domain"/>
    <property type="match status" value="1"/>
</dbReference>
<dbReference type="AlphaFoldDB" id="L0A8K2"/>
<keyword evidence="1" id="KW-0805">Transcription regulation</keyword>
<dbReference type="SUPFAM" id="SSF46689">
    <property type="entry name" value="Homeodomain-like"/>
    <property type="match status" value="1"/>
</dbReference>
<sequence length="201" mass="22547">MVSAKMEAMTAPTRRRRGRPPTGSTDLDQHFITSTAIQLLQTNGWNKFSMRALAEQLQVDPMALYHYFSNKTALLEAMVTTVFTALDPLHPPFDAAQPLEQRVEHLAQAYLQIVLRFPELVGELIAGRLNVHEPVRRFDDLFQQAMGDLPLDASSRRHATNLLVDYLHGYALGATSATSPEWRHGTAIIIRGIRAIASEMR</sequence>
<evidence type="ECO:0000256" key="2">
    <source>
        <dbReference type="ARBA" id="ARBA00023125"/>
    </source>
</evidence>
<dbReference type="InterPro" id="IPR001647">
    <property type="entry name" value="HTH_TetR"/>
</dbReference>
<dbReference type="InterPro" id="IPR050109">
    <property type="entry name" value="HTH-type_TetR-like_transc_reg"/>
</dbReference>
<dbReference type="InterPro" id="IPR036271">
    <property type="entry name" value="Tet_transcr_reg_TetR-rel_C_sf"/>
</dbReference>
<accession>L0A8K2</accession>
<name>L0A8K2_DEIPD</name>
<evidence type="ECO:0000256" key="1">
    <source>
        <dbReference type="ARBA" id="ARBA00023015"/>
    </source>
</evidence>
<dbReference type="Pfam" id="PF00440">
    <property type="entry name" value="TetR_N"/>
    <property type="match status" value="1"/>
</dbReference>
<geneLocation type="plasmid" evidence="7 8">
    <name>pDEIPE02</name>
</geneLocation>
<evidence type="ECO:0000256" key="3">
    <source>
        <dbReference type="ARBA" id="ARBA00023163"/>
    </source>
</evidence>
<feature type="domain" description="HTH tetR-type" evidence="6">
    <location>
        <begin position="26"/>
        <end position="86"/>
    </location>
</feature>
<evidence type="ECO:0000259" key="6">
    <source>
        <dbReference type="PROSITE" id="PS50977"/>
    </source>
</evidence>
<keyword evidence="7" id="KW-0614">Plasmid</keyword>
<dbReference type="PANTHER" id="PTHR30055">
    <property type="entry name" value="HTH-TYPE TRANSCRIPTIONAL REGULATOR RUTR"/>
    <property type="match status" value="1"/>
</dbReference>
<keyword evidence="2 4" id="KW-0238">DNA-binding</keyword>
<evidence type="ECO:0000256" key="4">
    <source>
        <dbReference type="PROSITE-ProRule" id="PRU00335"/>
    </source>
</evidence>
<keyword evidence="3" id="KW-0804">Transcription</keyword>
<protein>
    <submittedName>
        <fullName evidence="7">Transcriptional regulator</fullName>
    </submittedName>
</protein>
<keyword evidence="8" id="KW-1185">Reference proteome</keyword>
<evidence type="ECO:0000256" key="5">
    <source>
        <dbReference type="SAM" id="MobiDB-lite"/>
    </source>
</evidence>
<dbReference type="GO" id="GO:0003700">
    <property type="term" value="F:DNA-binding transcription factor activity"/>
    <property type="evidence" value="ECO:0007669"/>
    <property type="project" value="TreeGrafter"/>
</dbReference>
<dbReference type="PANTHER" id="PTHR30055:SF234">
    <property type="entry name" value="HTH-TYPE TRANSCRIPTIONAL REGULATOR BETI"/>
    <property type="match status" value="1"/>
</dbReference>
<dbReference type="PRINTS" id="PR00455">
    <property type="entry name" value="HTHTETR"/>
</dbReference>
<dbReference type="KEGG" id="dpd:Deipe_4419"/>
<dbReference type="GO" id="GO:0000976">
    <property type="term" value="F:transcription cis-regulatory region binding"/>
    <property type="evidence" value="ECO:0007669"/>
    <property type="project" value="TreeGrafter"/>
</dbReference>
<feature type="region of interest" description="Disordered" evidence="5">
    <location>
        <begin position="1"/>
        <end position="27"/>
    </location>
</feature>
<proteinExistence type="predicted"/>
<reference evidence="8" key="1">
    <citation type="submission" date="2012-03" db="EMBL/GenBank/DDBJ databases">
        <title>Complete sequence of plasmid 2 of Deinococcus peraridilitoris DSM 19664.</title>
        <authorList>
            <person name="Lucas S."/>
            <person name="Copeland A."/>
            <person name="Lapidus A."/>
            <person name="Glavina del Rio T."/>
            <person name="Dalin E."/>
            <person name="Tice H."/>
            <person name="Bruce D."/>
            <person name="Goodwin L."/>
            <person name="Pitluck S."/>
            <person name="Peters L."/>
            <person name="Mikhailova N."/>
            <person name="Lu M."/>
            <person name="Kyrpides N."/>
            <person name="Mavromatis K."/>
            <person name="Ivanova N."/>
            <person name="Brettin T."/>
            <person name="Detter J.C."/>
            <person name="Han C."/>
            <person name="Larimer F."/>
            <person name="Land M."/>
            <person name="Hauser L."/>
            <person name="Markowitz V."/>
            <person name="Cheng J.-F."/>
            <person name="Hugenholtz P."/>
            <person name="Woyke T."/>
            <person name="Wu D."/>
            <person name="Pukall R."/>
            <person name="Steenblock K."/>
            <person name="Brambilla E."/>
            <person name="Klenk H.-P."/>
            <person name="Eisen J.A."/>
        </authorList>
    </citation>
    <scope>NUCLEOTIDE SEQUENCE [LARGE SCALE GENOMIC DNA]</scope>
    <source>
        <strain evidence="8">DSM 19664 / LMG 22246 / CIP 109416 / KR-200</strain>
        <plasmid evidence="8">Plasmid pDEIPE02</plasmid>
    </source>
</reference>
<dbReference type="Proteomes" id="UP000010467">
    <property type="component" value="Plasmid pDEIPE02"/>
</dbReference>
<dbReference type="InterPro" id="IPR009057">
    <property type="entry name" value="Homeodomain-like_sf"/>
</dbReference>
<evidence type="ECO:0000313" key="7">
    <source>
        <dbReference type="EMBL" id="AFZ69749.1"/>
    </source>
</evidence>
<dbReference type="PROSITE" id="PS50977">
    <property type="entry name" value="HTH_TETR_2"/>
    <property type="match status" value="1"/>
</dbReference>
<dbReference type="Gene3D" id="1.10.357.10">
    <property type="entry name" value="Tetracycline Repressor, domain 2"/>
    <property type="match status" value="1"/>
</dbReference>
<dbReference type="HOGENOM" id="CLU_069543_6_0_0"/>
<dbReference type="EMBL" id="CP003384">
    <property type="protein sequence ID" value="AFZ69749.1"/>
    <property type="molecule type" value="Genomic_DNA"/>
</dbReference>
<evidence type="ECO:0000313" key="8">
    <source>
        <dbReference type="Proteomes" id="UP000010467"/>
    </source>
</evidence>
<organism evidence="7 8">
    <name type="scientific">Deinococcus peraridilitoris (strain DSM 19664 / LMG 22246 / CIP 109416 / KR-200)</name>
    <dbReference type="NCBI Taxonomy" id="937777"/>
    <lineage>
        <taxon>Bacteria</taxon>
        <taxon>Thermotogati</taxon>
        <taxon>Deinococcota</taxon>
        <taxon>Deinococci</taxon>
        <taxon>Deinococcales</taxon>
        <taxon>Deinococcaceae</taxon>
        <taxon>Deinococcus</taxon>
    </lineage>
</organism>
<feature type="DNA-binding region" description="H-T-H motif" evidence="4">
    <location>
        <begin position="49"/>
        <end position="68"/>
    </location>
</feature>
<gene>
    <name evidence="7" type="ordered locus">Deipe_4419</name>
</gene>